<sequence length="396" mass="42053">MNIKKQIRNLYFYEVFCGLQVVDVVWVFFLMQRGFSLAQVGIAEGVFHAVSMCCEIPSGMISDTIGRRKTLILSGLVSAGASLLMIVSDYFGLILCAMGLNALSYNLMSGTREALTYDSLLQEGKEGEYLKISSRQEAIYQGLNAVTSLLSVVTVALGYRVAYSLSAVQGLLCAKAAGNLTEARINGKLPGQKLSLYGIAKGMREHFCAAFCFLRENAKVRDNMLLSGLLSSGSYLVFMFMQEHVVDCGLAPGFIGFPLLFLSGCMMVGAFLAGKSGGFSLIPLLFAAGIGTGLFIALSGNSSLLGAVAAAGMAQLFTELAVVRLGNENQKVFSSAHRATMVYVESMVYSIFMAVLSPAAGAVGRYAGLPAGFAALGVFTGLAAAGLVLKKRRDCM</sequence>
<accession>A0A9D2PR91</accession>
<dbReference type="GO" id="GO:0022857">
    <property type="term" value="F:transmembrane transporter activity"/>
    <property type="evidence" value="ECO:0007669"/>
    <property type="project" value="InterPro"/>
</dbReference>
<keyword evidence="2" id="KW-0812">Transmembrane</keyword>
<feature type="transmembrane region" description="Helical" evidence="2">
    <location>
        <begin position="304"/>
        <end position="322"/>
    </location>
</feature>
<dbReference type="InterPro" id="IPR011701">
    <property type="entry name" value="MFS"/>
</dbReference>
<protein>
    <submittedName>
        <fullName evidence="3">MFS transporter</fullName>
    </submittedName>
</protein>
<comment type="caution">
    <text evidence="3">The sequence shown here is derived from an EMBL/GenBank/DDBJ whole genome shotgun (WGS) entry which is preliminary data.</text>
</comment>
<dbReference type="InterPro" id="IPR053160">
    <property type="entry name" value="MFS_DHA3_Transporter"/>
</dbReference>
<feature type="transmembrane region" description="Helical" evidence="2">
    <location>
        <begin position="253"/>
        <end position="272"/>
    </location>
</feature>
<dbReference type="PANTHER" id="PTHR23530:SF1">
    <property type="entry name" value="PERMEASE, MAJOR FACILITATOR SUPERFAMILY-RELATED"/>
    <property type="match status" value="1"/>
</dbReference>
<dbReference type="InterPro" id="IPR036259">
    <property type="entry name" value="MFS_trans_sf"/>
</dbReference>
<name>A0A9D2PR91_9FIRM</name>
<dbReference type="Proteomes" id="UP000823886">
    <property type="component" value="Unassembled WGS sequence"/>
</dbReference>
<reference evidence="3" key="1">
    <citation type="journal article" date="2021" name="PeerJ">
        <title>Extensive microbial diversity within the chicken gut microbiome revealed by metagenomics and culture.</title>
        <authorList>
            <person name="Gilroy R."/>
            <person name="Ravi A."/>
            <person name="Getino M."/>
            <person name="Pursley I."/>
            <person name="Horton D.L."/>
            <person name="Alikhan N.F."/>
            <person name="Baker D."/>
            <person name="Gharbi K."/>
            <person name="Hall N."/>
            <person name="Watson M."/>
            <person name="Adriaenssens E.M."/>
            <person name="Foster-Nyarko E."/>
            <person name="Jarju S."/>
            <person name="Secka A."/>
            <person name="Antonio M."/>
            <person name="Oren A."/>
            <person name="Chaudhuri R.R."/>
            <person name="La Ragione R."/>
            <person name="Hildebrand F."/>
            <person name="Pallen M.J."/>
        </authorList>
    </citation>
    <scope>NUCLEOTIDE SEQUENCE</scope>
    <source>
        <strain evidence="3">ChiBcec2-3848</strain>
    </source>
</reference>
<feature type="transmembrane region" description="Helical" evidence="2">
    <location>
        <begin position="12"/>
        <end position="31"/>
    </location>
</feature>
<dbReference type="SUPFAM" id="SSF103473">
    <property type="entry name" value="MFS general substrate transporter"/>
    <property type="match status" value="1"/>
</dbReference>
<feature type="transmembrane region" description="Helical" evidence="2">
    <location>
        <begin position="70"/>
        <end position="100"/>
    </location>
</feature>
<dbReference type="AlphaFoldDB" id="A0A9D2PR91"/>
<evidence type="ECO:0000256" key="1">
    <source>
        <dbReference type="ARBA" id="ARBA00004651"/>
    </source>
</evidence>
<dbReference type="Pfam" id="PF07690">
    <property type="entry name" value="MFS_1"/>
    <property type="match status" value="1"/>
</dbReference>
<dbReference type="PANTHER" id="PTHR23530">
    <property type="entry name" value="TRANSPORT PROTEIN-RELATED"/>
    <property type="match status" value="1"/>
</dbReference>
<organism evidence="3 4">
    <name type="scientific">Candidatus Blautia merdavium</name>
    <dbReference type="NCBI Taxonomy" id="2838494"/>
    <lineage>
        <taxon>Bacteria</taxon>
        <taxon>Bacillati</taxon>
        <taxon>Bacillota</taxon>
        <taxon>Clostridia</taxon>
        <taxon>Lachnospirales</taxon>
        <taxon>Lachnospiraceae</taxon>
        <taxon>Blautia</taxon>
    </lineage>
</organism>
<feature type="transmembrane region" description="Helical" evidence="2">
    <location>
        <begin position="224"/>
        <end position="241"/>
    </location>
</feature>
<dbReference type="Gene3D" id="1.20.1250.20">
    <property type="entry name" value="MFS general substrate transporter like domains"/>
    <property type="match status" value="1"/>
</dbReference>
<proteinExistence type="predicted"/>
<feature type="transmembrane region" description="Helical" evidence="2">
    <location>
        <begin position="342"/>
        <end position="363"/>
    </location>
</feature>
<evidence type="ECO:0000256" key="2">
    <source>
        <dbReference type="SAM" id="Phobius"/>
    </source>
</evidence>
<evidence type="ECO:0000313" key="4">
    <source>
        <dbReference type="Proteomes" id="UP000823886"/>
    </source>
</evidence>
<dbReference type="CDD" id="cd06174">
    <property type="entry name" value="MFS"/>
    <property type="match status" value="1"/>
</dbReference>
<feature type="transmembrane region" description="Helical" evidence="2">
    <location>
        <begin position="279"/>
        <end position="298"/>
    </location>
</feature>
<feature type="transmembrane region" description="Helical" evidence="2">
    <location>
        <begin position="369"/>
        <end position="389"/>
    </location>
</feature>
<evidence type="ECO:0000313" key="3">
    <source>
        <dbReference type="EMBL" id="HJC64206.1"/>
    </source>
</evidence>
<dbReference type="EMBL" id="DWVZ01000150">
    <property type="protein sequence ID" value="HJC64206.1"/>
    <property type="molecule type" value="Genomic_DNA"/>
</dbReference>
<keyword evidence="2" id="KW-1133">Transmembrane helix</keyword>
<comment type="subcellular location">
    <subcellularLocation>
        <location evidence="1">Cell membrane</location>
        <topology evidence="1">Multi-pass membrane protein</topology>
    </subcellularLocation>
</comment>
<gene>
    <name evidence="3" type="ORF">H9753_11400</name>
</gene>
<reference evidence="3" key="2">
    <citation type="submission" date="2021-04" db="EMBL/GenBank/DDBJ databases">
        <authorList>
            <person name="Gilroy R."/>
        </authorList>
    </citation>
    <scope>NUCLEOTIDE SEQUENCE</scope>
    <source>
        <strain evidence="3">ChiBcec2-3848</strain>
    </source>
</reference>
<dbReference type="GO" id="GO:0005886">
    <property type="term" value="C:plasma membrane"/>
    <property type="evidence" value="ECO:0007669"/>
    <property type="project" value="UniProtKB-SubCell"/>
</dbReference>
<keyword evidence="2" id="KW-0472">Membrane</keyword>